<dbReference type="Pfam" id="PF12900">
    <property type="entry name" value="Pyridox_ox_2"/>
    <property type="match status" value="1"/>
</dbReference>
<dbReference type="InterPro" id="IPR024747">
    <property type="entry name" value="Pyridox_Oxase-rel"/>
</dbReference>
<evidence type="ECO:0000313" key="1">
    <source>
        <dbReference type="EMBL" id="MST33062.1"/>
    </source>
</evidence>
<proteinExistence type="predicted"/>
<dbReference type="EMBL" id="WJHE01000471">
    <property type="protein sequence ID" value="MST33062.1"/>
    <property type="molecule type" value="Genomic_DNA"/>
</dbReference>
<comment type="caution">
    <text evidence="1">The sequence shown here is derived from an EMBL/GenBank/DDBJ whole genome shotgun (WGS) entry which is preliminary data.</text>
</comment>
<sequence length="136" mass="14672">MTAKPAPRLDSAGLEVLSERDCWELLATGGVGRIGIIRRGVPEILPISYRVVDHDILFRTGLGSRLSAALLGSSVAFEVDRLGGEGEASWSVQMLATTQVREVDPVADAALLEGLLDWAPRPGPYLVRLRPRRVTG</sequence>
<protein>
    <recommendedName>
        <fullName evidence="3">Pyridoxamine 5'-phosphate oxidase family protein</fullName>
    </recommendedName>
</protein>
<reference evidence="1 2" key="1">
    <citation type="submission" date="2019-11" db="EMBL/GenBank/DDBJ databases">
        <title>Acidiferrimicrobium australis gen. nov., sp. nov., an acidophilic and obligately heterotrophic, member of the Actinobacteria that catalyses dissimilatory oxido- reduction of iron isolated from metal-rich acidic water in Chile.</title>
        <authorList>
            <person name="Gonzalez D."/>
            <person name="Huber K."/>
            <person name="Hedrich S."/>
            <person name="Rojas-Villalobos C."/>
            <person name="Quatrini R."/>
            <person name="Dinamarca M.A."/>
            <person name="Schwarz A."/>
            <person name="Canales C."/>
            <person name="Nancucheo I."/>
        </authorList>
    </citation>
    <scope>NUCLEOTIDE SEQUENCE [LARGE SCALE GENOMIC DNA]</scope>
    <source>
        <strain evidence="1 2">USS-CCA1</strain>
    </source>
</reference>
<gene>
    <name evidence="1" type="ORF">GHK86_10060</name>
</gene>
<dbReference type="SUPFAM" id="SSF50475">
    <property type="entry name" value="FMN-binding split barrel"/>
    <property type="match status" value="1"/>
</dbReference>
<dbReference type="Proteomes" id="UP000437736">
    <property type="component" value="Unassembled WGS sequence"/>
</dbReference>
<feature type="non-terminal residue" evidence="1">
    <location>
        <position position="136"/>
    </location>
</feature>
<accession>A0ABW9QT87</accession>
<organism evidence="1 2">
    <name type="scientific">Acidiferrimicrobium australe</name>
    <dbReference type="NCBI Taxonomy" id="2664430"/>
    <lineage>
        <taxon>Bacteria</taxon>
        <taxon>Bacillati</taxon>
        <taxon>Actinomycetota</taxon>
        <taxon>Acidimicrobiia</taxon>
        <taxon>Acidimicrobiales</taxon>
        <taxon>Acidimicrobiaceae</taxon>
        <taxon>Acidiferrimicrobium</taxon>
    </lineage>
</organism>
<keyword evidence="2" id="KW-1185">Reference proteome</keyword>
<dbReference type="Gene3D" id="2.30.110.10">
    <property type="entry name" value="Electron Transport, Fmn-binding Protein, Chain A"/>
    <property type="match status" value="1"/>
</dbReference>
<name>A0ABW9QT87_9ACTN</name>
<evidence type="ECO:0000313" key="2">
    <source>
        <dbReference type="Proteomes" id="UP000437736"/>
    </source>
</evidence>
<evidence type="ECO:0008006" key="3">
    <source>
        <dbReference type="Google" id="ProtNLM"/>
    </source>
</evidence>
<dbReference type="InterPro" id="IPR012349">
    <property type="entry name" value="Split_barrel_FMN-bd"/>
</dbReference>